<feature type="region of interest" description="Disordered" evidence="5">
    <location>
        <begin position="555"/>
        <end position="576"/>
    </location>
</feature>
<dbReference type="PROSITE" id="PS51123">
    <property type="entry name" value="OMPA_2"/>
    <property type="match status" value="1"/>
</dbReference>
<feature type="compositionally biased region" description="Basic and acidic residues" evidence="5">
    <location>
        <begin position="715"/>
        <end position="739"/>
    </location>
</feature>
<feature type="compositionally biased region" description="Basic and acidic residues" evidence="5">
    <location>
        <begin position="920"/>
        <end position="929"/>
    </location>
</feature>
<feature type="compositionally biased region" description="Basic residues" evidence="5">
    <location>
        <begin position="1178"/>
        <end position="1194"/>
    </location>
</feature>
<feature type="region of interest" description="Disordered" evidence="5">
    <location>
        <begin position="120"/>
        <end position="152"/>
    </location>
</feature>
<evidence type="ECO:0000256" key="6">
    <source>
        <dbReference type="SAM" id="Phobius"/>
    </source>
</evidence>
<evidence type="ECO:0000313" key="9">
    <source>
        <dbReference type="Proteomes" id="UP000184452"/>
    </source>
</evidence>
<dbReference type="EMBL" id="FQZK01000032">
    <property type="protein sequence ID" value="SHK76618.1"/>
    <property type="molecule type" value="Genomic_DNA"/>
</dbReference>
<gene>
    <name evidence="8" type="ORF">SAMN05421803_1326</name>
</gene>
<feature type="compositionally biased region" description="Low complexity" evidence="5">
    <location>
        <begin position="893"/>
        <end position="903"/>
    </location>
</feature>
<reference evidence="8 9" key="1">
    <citation type="submission" date="2016-11" db="EMBL/GenBank/DDBJ databases">
        <authorList>
            <person name="Jaros S."/>
            <person name="Januszkiewicz K."/>
            <person name="Wedrychowicz H."/>
        </authorList>
    </citation>
    <scope>NUCLEOTIDE SEQUENCE [LARGE SCALE GENOMIC DNA]</scope>
    <source>
        <strain evidence="8 9">CGMCC 4.5723</strain>
    </source>
</reference>
<feature type="compositionally biased region" description="Basic and acidic residues" evidence="5">
    <location>
        <begin position="775"/>
        <end position="787"/>
    </location>
</feature>
<dbReference type="PRINTS" id="PR01021">
    <property type="entry name" value="OMPADOMAIN"/>
</dbReference>
<feature type="region of interest" description="Disordered" evidence="5">
    <location>
        <begin position="611"/>
        <end position="1286"/>
    </location>
</feature>
<accession>A0A1M6V576</accession>
<keyword evidence="6" id="KW-1133">Transmembrane helix</keyword>
<keyword evidence="2 4" id="KW-0472">Membrane</keyword>
<feature type="compositionally biased region" description="Low complexity" evidence="5">
    <location>
        <begin position="788"/>
        <end position="800"/>
    </location>
</feature>
<comment type="subcellular location">
    <subcellularLocation>
        <location evidence="1">Cell outer membrane</location>
    </subcellularLocation>
</comment>
<dbReference type="InterPro" id="IPR006665">
    <property type="entry name" value="OmpA-like"/>
</dbReference>
<dbReference type="InterPro" id="IPR050330">
    <property type="entry name" value="Bact_OuterMem_StrucFunc"/>
</dbReference>
<feature type="compositionally biased region" description="Basic and acidic residues" evidence="5">
    <location>
        <begin position="1163"/>
        <end position="1177"/>
    </location>
</feature>
<feature type="compositionally biased region" description="Low complexity" evidence="5">
    <location>
        <begin position="1119"/>
        <end position="1162"/>
    </location>
</feature>
<feature type="compositionally biased region" description="Basic and acidic residues" evidence="5">
    <location>
        <begin position="979"/>
        <end position="999"/>
    </location>
</feature>
<feature type="compositionally biased region" description="Basic and acidic residues" evidence="5">
    <location>
        <begin position="1029"/>
        <end position="1040"/>
    </location>
</feature>
<feature type="compositionally biased region" description="Low complexity" evidence="5">
    <location>
        <begin position="1050"/>
        <end position="1076"/>
    </location>
</feature>
<feature type="compositionally biased region" description="Acidic residues" evidence="5">
    <location>
        <begin position="691"/>
        <end position="703"/>
    </location>
</feature>
<evidence type="ECO:0000256" key="1">
    <source>
        <dbReference type="ARBA" id="ARBA00004442"/>
    </source>
</evidence>
<protein>
    <submittedName>
        <fullName evidence="8">Outer membrane protein OmpA</fullName>
    </submittedName>
</protein>
<feature type="compositionally biased region" description="Low complexity" evidence="5">
    <location>
        <begin position="847"/>
        <end position="858"/>
    </location>
</feature>
<feature type="transmembrane region" description="Helical" evidence="6">
    <location>
        <begin position="7"/>
        <end position="28"/>
    </location>
</feature>
<dbReference type="Pfam" id="PF00691">
    <property type="entry name" value="OmpA"/>
    <property type="match status" value="1"/>
</dbReference>
<keyword evidence="6" id="KW-0812">Transmembrane</keyword>
<evidence type="ECO:0000256" key="4">
    <source>
        <dbReference type="PROSITE-ProRule" id="PRU00473"/>
    </source>
</evidence>
<feature type="compositionally biased region" description="Basic residues" evidence="5">
    <location>
        <begin position="1270"/>
        <end position="1280"/>
    </location>
</feature>
<dbReference type="InterPro" id="IPR006664">
    <property type="entry name" value="OMP_bac"/>
</dbReference>
<dbReference type="PANTHER" id="PTHR30329:SF21">
    <property type="entry name" value="LIPOPROTEIN YIAD-RELATED"/>
    <property type="match status" value="1"/>
</dbReference>
<evidence type="ECO:0000259" key="7">
    <source>
        <dbReference type="PROSITE" id="PS51123"/>
    </source>
</evidence>
<feature type="region of interest" description="Disordered" evidence="5">
    <location>
        <begin position="257"/>
        <end position="286"/>
    </location>
</feature>
<proteinExistence type="predicted"/>
<feature type="region of interest" description="Disordered" evidence="5">
    <location>
        <begin position="223"/>
        <end position="243"/>
    </location>
</feature>
<feature type="transmembrane region" description="Helical" evidence="6">
    <location>
        <begin position="91"/>
        <end position="114"/>
    </location>
</feature>
<feature type="compositionally biased region" description="Basic and acidic residues" evidence="5">
    <location>
        <begin position="555"/>
        <end position="567"/>
    </location>
</feature>
<dbReference type="Proteomes" id="UP000184452">
    <property type="component" value="Unassembled WGS sequence"/>
</dbReference>
<feature type="compositionally biased region" description="Basic and acidic residues" evidence="5">
    <location>
        <begin position="810"/>
        <end position="821"/>
    </location>
</feature>
<dbReference type="OrthoDB" id="3511831at2"/>
<evidence type="ECO:0000256" key="3">
    <source>
        <dbReference type="ARBA" id="ARBA00023237"/>
    </source>
</evidence>
<feature type="compositionally biased region" description="Low complexity" evidence="5">
    <location>
        <begin position="1225"/>
        <end position="1236"/>
    </location>
</feature>
<feature type="compositionally biased region" description="Basic and acidic residues" evidence="5">
    <location>
        <begin position="957"/>
        <end position="972"/>
    </location>
</feature>
<dbReference type="InterPro" id="IPR036737">
    <property type="entry name" value="OmpA-like_sf"/>
</dbReference>
<keyword evidence="3" id="KW-0998">Cell outer membrane</keyword>
<feature type="compositionally biased region" description="Low complexity" evidence="5">
    <location>
        <begin position="677"/>
        <end position="688"/>
    </location>
</feature>
<name>A0A1M6V576_9ACTN</name>
<feature type="transmembrane region" description="Helical" evidence="6">
    <location>
        <begin position="53"/>
        <end position="79"/>
    </location>
</feature>
<dbReference type="CDD" id="cd07185">
    <property type="entry name" value="OmpA_C-like"/>
    <property type="match status" value="1"/>
</dbReference>
<feature type="compositionally biased region" description="Low complexity" evidence="5">
    <location>
        <begin position="231"/>
        <end position="241"/>
    </location>
</feature>
<evidence type="ECO:0000313" key="8">
    <source>
        <dbReference type="EMBL" id="SHK76618.1"/>
    </source>
</evidence>
<keyword evidence="9" id="KW-1185">Reference proteome</keyword>
<evidence type="ECO:0000256" key="2">
    <source>
        <dbReference type="ARBA" id="ARBA00023136"/>
    </source>
</evidence>
<feature type="domain" description="OmpA-like" evidence="7">
    <location>
        <begin position="142"/>
        <end position="257"/>
    </location>
</feature>
<dbReference type="Gene3D" id="3.30.1330.60">
    <property type="entry name" value="OmpA-like domain"/>
    <property type="match status" value="1"/>
</dbReference>
<dbReference type="SUPFAM" id="SSF103088">
    <property type="entry name" value="OmpA-like"/>
    <property type="match status" value="1"/>
</dbReference>
<feature type="compositionally biased region" description="Low complexity" evidence="5">
    <location>
        <begin position="129"/>
        <end position="144"/>
    </location>
</feature>
<feature type="compositionally biased region" description="Basic and acidic residues" evidence="5">
    <location>
        <begin position="620"/>
        <end position="636"/>
    </location>
</feature>
<feature type="compositionally biased region" description="Basic and acidic residues" evidence="5">
    <location>
        <begin position="1237"/>
        <end position="1250"/>
    </location>
</feature>
<feature type="compositionally biased region" description="Basic and acidic residues" evidence="5">
    <location>
        <begin position="1195"/>
        <end position="1208"/>
    </location>
</feature>
<dbReference type="GO" id="GO:0009279">
    <property type="term" value="C:cell outer membrane"/>
    <property type="evidence" value="ECO:0007669"/>
    <property type="project" value="UniProtKB-SubCell"/>
</dbReference>
<dbReference type="PANTHER" id="PTHR30329">
    <property type="entry name" value="STATOR ELEMENT OF FLAGELLAR MOTOR COMPLEX"/>
    <property type="match status" value="1"/>
</dbReference>
<organism evidence="8 9">
    <name type="scientific">Nocardiopsis flavescens</name>
    <dbReference type="NCBI Taxonomy" id="758803"/>
    <lineage>
        <taxon>Bacteria</taxon>
        <taxon>Bacillati</taxon>
        <taxon>Actinomycetota</taxon>
        <taxon>Actinomycetes</taxon>
        <taxon>Streptosporangiales</taxon>
        <taxon>Nocardiopsidaceae</taxon>
        <taxon>Nocardiopsis</taxon>
    </lineage>
</organism>
<dbReference type="RefSeq" id="WP_073384021.1">
    <property type="nucleotide sequence ID" value="NZ_FQZK01000032.1"/>
</dbReference>
<evidence type="ECO:0000256" key="5">
    <source>
        <dbReference type="SAM" id="MobiDB-lite"/>
    </source>
</evidence>
<sequence length="1286" mass="132714">MHPLNRLGAAVFALVFLIGIPYALLWHATWPETLPSWDVALAHLRGWRLPPGVAAAALITALWALWGMFALALAAEVVARLRGVPLRLRPFGPLQAIAATAVAATAVTPAAAFADTVVQEDGAQEEQAPEGGAPAAPQSAAEQGPVERSRTVSGFAVGSAELTDRMREDLAPTVEMIGDHWDENVPVAITGHTDPSGNADRNQELSEERAQAVADYLEEELGEDAPDTEVEGVGSEQQVEGPAEAQRRVEISYTLAPAPAPAAPQEEAGGGQDRDTEDEAAATDGAEVAAEVAQSVVTVENASAVTEDDGPRVVVVEIPDGAVAGVVGFAGLAGGYLLGKRGSFVPRMALSLPRRLTGRPRRLELTQGPPRPEPADEIDERVTVELDHVPGLGLTGKGADAAARRLIANALDPSEPLAVRVLITDDEAVRLLGETGRDLLRDNPCEPVTLVATTEDALTVLASELHAMADEDRAPLALIISAPDARHEHALSGLLLHGQQRGITAVILGSWPLGGNCVVDADGLISQTSQPLATLFHCSWAGATPEEVHEAVRTYHSADHSVSERPQRASRSRMKAERRPVLVAEDWEDDDAFVPVGDDAVWERLTRAWDEEAAESGAEEDARWAEDEDDLWSRRDEEEEEVSAARGEPAPAPASQDDGASVDAAFRALREGEYGRPGAPAETAPPRAEAFEEEDDSWWDETPVEQAAAVAPAADDSRVRDTAAHARDREDSDGLRAEADDAADTGDAWGPAERAVPAAHSGRSVRPGAAGAAGDRADDAADARDSGADTASDAGDASADPVRAGGADRPSVDVREAENAGERAAPAAHSGRSIRPGAAGAAGGAAGREAAADAVAGQGSEGPAVAGAEVPRPGRSVRPDASAALRSVDAREAGASAEEAAPAVRPGRSVRPDTAADADTGAREPRDTAEQAAPAVRPGRSIRPEVPVRGSGAPSAPERDDTAPAVDTREAGEAAPAEPGRDDRPEAAHPADAPVRDTAEPVVEPQAPEASADDAGAVRDAADAADAPVRAHEEHGRADEAVTADAPNTDVAAAPSAVDAPAPEPAPAEAAAPAGDARVRDDAPEAEPEDTGHAAADAADRPSDEGGALSVDAFAVLSGGPPAAAPPAAGRAAGAPAVRRGTRPAGAAAPSGGGTAAATAPAPRREPGPAAPEEPRKQVRHQRAPGRKAGRVRVVRVDRPEPSEHGEAETSAVPVPARLAEPRGMRPGRAAATAARPRQEKARRLVEREPAPGPLDDAEAAPAYRPQPAKPHKAGRGRVWKPRDDA</sequence>
<dbReference type="STRING" id="758803.SAMN05421803_1326"/>